<dbReference type="PROSITE" id="PS50088">
    <property type="entry name" value="ANK_REPEAT"/>
    <property type="match status" value="3"/>
</dbReference>
<dbReference type="GO" id="GO:0016020">
    <property type="term" value="C:membrane"/>
    <property type="evidence" value="ECO:0007669"/>
    <property type="project" value="UniProtKB-SubCell"/>
</dbReference>
<feature type="transmembrane region" description="Helical" evidence="12">
    <location>
        <begin position="438"/>
        <end position="459"/>
    </location>
</feature>
<evidence type="ECO:0000256" key="7">
    <source>
        <dbReference type="ARBA" id="ARBA00023136"/>
    </source>
</evidence>
<evidence type="ECO:0000256" key="5">
    <source>
        <dbReference type="ARBA" id="ARBA00022989"/>
    </source>
</evidence>
<keyword evidence="7 12" id="KW-0472">Membrane</keyword>
<dbReference type="EMBL" id="JANBUL010000236">
    <property type="protein sequence ID" value="KAJ2778312.1"/>
    <property type="molecule type" value="Genomic_DNA"/>
</dbReference>
<feature type="transmembrane region" description="Helical" evidence="12">
    <location>
        <begin position="589"/>
        <end position="609"/>
    </location>
</feature>
<dbReference type="Pfam" id="PF12796">
    <property type="entry name" value="Ank_2"/>
    <property type="match status" value="2"/>
</dbReference>
<keyword evidence="12 15" id="KW-0808">Transferase</keyword>
<keyword evidence="16" id="KW-1185">Reference proteome</keyword>
<comment type="domain">
    <text evidence="12">The DHHC domain is required for palmitoyltransferase activity.</text>
</comment>
<keyword evidence="8" id="KW-0564">Palmitate</keyword>
<accession>A0A9W8H8R5</accession>
<proteinExistence type="inferred from homology"/>
<organism evidence="15 16">
    <name type="scientific">Coemansia javaensis</name>
    <dbReference type="NCBI Taxonomy" id="2761396"/>
    <lineage>
        <taxon>Eukaryota</taxon>
        <taxon>Fungi</taxon>
        <taxon>Fungi incertae sedis</taxon>
        <taxon>Zoopagomycota</taxon>
        <taxon>Kickxellomycotina</taxon>
        <taxon>Kickxellomycetes</taxon>
        <taxon>Kickxellales</taxon>
        <taxon>Kickxellaceae</taxon>
        <taxon>Coemansia</taxon>
    </lineage>
</organism>
<name>A0A9W8H8R5_9FUNG</name>
<evidence type="ECO:0000313" key="15">
    <source>
        <dbReference type="EMBL" id="KAJ2778312.1"/>
    </source>
</evidence>
<dbReference type="Proteomes" id="UP001140217">
    <property type="component" value="Unassembled WGS sequence"/>
</dbReference>
<keyword evidence="12 15" id="KW-0012">Acyltransferase</keyword>
<evidence type="ECO:0000256" key="4">
    <source>
        <dbReference type="ARBA" id="ARBA00022737"/>
    </source>
</evidence>
<comment type="caution">
    <text evidence="15">The sequence shown here is derived from an EMBL/GenBank/DDBJ whole genome shotgun (WGS) entry which is preliminary data.</text>
</comment>
<comment type="catalytic activity">
    <reaction evidence="10 12">
        <text>L-cysteinyl-[protein] + hexadecanoyl-CoA = S-hexadecanoyl-L-cysteinyl-[protein] + CoA</text>
        <dbReference type="Rhea" id="RHEA:36683"/>
        <dbReference type="Rhea" id="RHEA-COMP:10131"/>
        <dbReference type="Rhea" id="RHEA-COMP:11032"/>
        <dbReference type="ChEBI" id="CHEBI:29950"/>
        <dbReference type="ChEBI" id="CHEBI:57287"/>
        <dbReference type="ChEBI" id="CHEBI:57379"/>
        <dbReference type="ChEBI" id="CHEBI:74151"/>
        <dbReference type="EC" id="2.3.1.225"/>
    </reaction>
</comment>
<dbReference type="Pfam" id="PF01529">
    <property type="entry name" value="DHHC"/>
    <property type="match status" value="1"/>
</dbReference>
<reference evidence="15" key="1">
    <citation type="submission" date="2022-07" db="EMBL/GenBank/DDBJ databases">
        <title>Phylogenomic reconstructions and comparative analyses of Kickxellomycotina fungi.</title>
        <authorList>
            <person name="Reynolds N.K."/>
            <person name="Stajich J.E."/>
            <person name="Barry K."/>
            <person name="Grigoriev I.V."/>
            <person name="Crous P."/>
            <person name="Smith M.E."/>
        </authorList>
    </citation>
    <scope>NUCLEOTIDE SEQUENCE</scope>
    <source>
        <strain evidence="15">NBRC 105414</strain>
    </source>
</reference>
<dbReference type="PROSITE" id="PS50216">
    <property type="entry name" value="DHHC"/>
    <property type="match status" value="1"/>
</dbReference>
<evidence type="ECO:0000313" key="16">
    <source>
        <dbReference type="Proteomes" id="UP001140217"/>
    </source>
</evidence>
<feature type="region of interest" description="Disordered" evidence="13">
    <location>
        <begin position="1"/>
        <end position="43"/>
    </location>
</feature>
<gene>
    <name evidence="15" type="primary">AKR1</name>
    <name evidence="15" type="ORF">H4R18_004675</name>
</gene>
<dbReference type="Pfam" id="PF00023">
    <property type="entry name" value="Ank"/>
    <property type="match status" value="1"/>
</dbReference>
<feature type="domain" description="Palmitoyltransferase DHHC" evidence="14">
    <location>
        <begin position="489"/>
        <end position="625"/>
    </location>
</feature>
<feature type="transmembrane region" description="Helical" evidence="12">
    <location>
        <begin position="537"/>
        <end position="554"/>
    </location>
</feature>
<evidence type="ECO:0000256" key="1">
    <source>
        <dbReference type="ARBA" id="ARBA00004141"/>
    </source>
</evidence>
<dbReference type="PANTHER" id="PTHR24161:SF85">
    <property type="entry name" value="PALMITOYLTRANSFERASE HIP14"/>
    <property type="match status" value="1"/>
</dbReference>
<evidence type="ECO:0000256" key="8">
    <source>
        <dbReference type="ARBA" id="ARBA00023139"/>
    </source>
</evidence>
<dbReference type="SUPFAM" id="SSF48403">
    <property type="entry name" value="Ankyrin repeat"/>
    <property type="match status" value="1"/>
</dbReference>
<dbReference type="Gene3D" id="1.25.40.20">
    <property type="entry name" value="Ankyrin repeat-containing domain"/>
    <property type="match status" value="2"/>
</dbReference>
<dbReference type="InterPro" id="IPR002110">
    <property type="entry name" value="Ankyrin_rpt"/>
</dbReference>
<feature type="repeat" description="ANK" evidence="11">
    <location>
        <begin position="152"/>
        <end position="184"/>
    </location>
</feature>
<feature type="compositionally biased region" description="Low complexity" evidence="13">
    <location>
        <begin position="676"/>
        <end position="685"/>
    </location>
</feature>
<dbReference type="InterPro" id="IPR001594">
    <property type="entry name" value="Palmitoyltrfase_DHHC"/>
</dbReference>
<keyword evidence="6 11" id="KW-0040">ANK repeat</keyword>
<dbReference type="AlphaFoldDB" id="A0A9W8H8R5"/>
<evidence type="ECO:0000256" key="11">
    <source>
        <dbReference type="PROSITE-ProRule" id="PRU00023"/>
    </source>
</evidence>
<dbReference type="PANTHER" id="PTHR24161">
    <property type="entry name" value="ANK_REP_REGION DOMAIN-CONTAINING PROTEIN-RELATED"/>
    <property type="match status" value="1"/>
</dbReference>
<keyword evidence="3 12" id="KW-0812">Transmembrane</keyword>
<evidence type="ECO:0000256" key="2">
    <source>
        <dbReference type="ARBA" id="ARBA00010104"/>
    </source>
</evidence>
<feature type="region of interest" description="Disordered" evidence="13">
    <location>
        <begin position="666"/>
        <end position="692"/>
    </location>
</feature>
<feature type="repeat" description="ANK" evidence="11">
    <location>
        <begin position="223"/>
        <end position="255"/>
    </location>
</feature>
<evidence type="ECO:0000259" key="14">
    <source>
        <dbReference type="Pfam" id="PF01529"/>
    </source>
</evidence>
<dbReference type="EC" id="2.3.1.225" evidence="12"/>
<evidence type="ECO:0000256" key="9">
    <source>
        <dbReference type="ARBA" id="ARBA00023288"/>
    </source>
</evidence>
<keyword evidence="4" id="KW-0677">Repeat</keyword>
<evidence type="ECO:0000256" key="6">
    <source>
        <dbReference type="ARBA" id="ARBA00023043"/>
    </source>
</evidence>
<dbReference type="GO" id="GO:0019706">
    <property type="term" value="F:protein-cysteine S-palmitoyltransferase activity"/>
    <property type="evidence" value="ECO:0007669"/>
    <property type="project" value="UniProtKB-EC"/>
</dbReference>
<keyword evidence="9" id="KW-0449">Lipoprotein</keyword>
<evidence type="ECO:0000256" key="10">
    <source>
        <dbReference type="ARBA" id="ARBA00048048"/>
    </source>
</evidence>
<comment type="subcellular location">
    <subcellularLocation>
        <location evidence="1">Membrane</location>
        <topology evidence="1">Multi-pass membrane protein</topology>
    </subcellularLocation>
</comment>
<evidence type="ECO:0000256" key="12">
    <source>
        <dbReference type="RuleBase" id="RU079119"/>
    </source>
</evidence>
<dbReference type="SMART" id="SM00248">
    <property type="entry name" value="ANK"/>
    <property type="match status" value="5"/>
</dbReference>
<evidence type="ECO:0000256" key="3">
    <source>
        <dbReference type="ARBA" id="ARBA00022692"/>
    </source>
</evidence>
<feature type="repeat" description="ANK" evidence="11">
    <location>
        <begin position="256"/>
        <end position="288"/>
    </location>
</feature>
<protein>
    <recommendedName>
        <fullName evidence="12">Palmitoyltransferase</fullName>
        <ecNumber evidence="12">2.3.1.225</ecNumber>
    </recommendedName>
</protein>
<dbReference type="OrthoDB" id="6781668at2759"/>
<feature type="transmembrane region" description="Helical" evidence="12">
    <location>
        <begin position="398"/>
        <end position="418"/>
    </location>
</feature>
<sequence>MPAAAADPAEARAPGALGSPEAAAAADGSSSSNEAARALARPHVAAPKAAALSEVTAEVATGTVRPWTQTPDAGSPAQQQPDAAADALFEAARRCDLVEVRRLIEEGGESADKVDASGSAVLHNAIIGGSLDVIRYLVEERRANINVRCRGFDAAPLFWAISHQRLDIVMYLVDHGANATLRDSNQNTVLHVAAHADSVAIALFLASDQFGAVGGMVDAVDIHGMTALMWASYRSRVDMMELLVRLGASVNAQDAGGKTPLHFAMMNGIPSARLALLMRGADPGLKDFGTDGDNNGAQSPRDIAVAHGYADVFDSQVDGAAGIRDRHGPSRTVLGRSLRKEIAPAALPLAGVWLALAAVALYPWFVGVPAAILVAGGMQYCVVRFVARGRRSFGIMGLPYTTAVFQSSALYILITWLGRVLPATTGGRVDGQAVPTHRLLNVVFVWLFGGCMYCFYYTVFADPGYTARNESVRAAAAQIRRLGAAGRLDTDHFCIECLSKRPLRSKHCKYSRRCVARFDHYCPWTHNAIGLGNHRHFVGFLALLAAGIGVYVAIVRRYMESAFVVYDPIPGRPCYLGSYACGLFQAEPWVMVSTLWIALNCVWVSVLLASHLFQIATGRTTNEMLTGFLRLSARGGRRGHAHAHGGRRRGLVRRAATRLRKLAIGLSGSVPDDDQGAGPAADPGAESPDEVLPQNRAAGQSAFALQRIGYSQLLDSDGAEKLRSDPYNFGVVDNCLEFWTLAAEGRLAGTDWREAMDAADLAPYRPPQVEVVEQVPPLVVAA</sequence>
<evidence type="ECO:0000256" key="13">
    <source>
        <dbReference type="SAM" id="MobiDB-lite"/>
    </source>
</evidence>
<comment type="similarity">
    <text evidence="2">Belongs to the DHHC palmitoyltransferase family. AKR/ZDHHC17 subfamily.</text>
</comment>
<dbReference type="InterPro" id="IPR036770">
    <property type="entry name" value="Ankyrin_rpt-contain_sf"/>
</dbReference>
<keyword evidence="5 12" id="KW-1133">Transmembrane helix</keyword>
<dbReference type="PROSITE" id="PS50297">
    <property type="entry name" value="ANK_REP_REGION"/>
    <property type="match status" value="2"/>
</dbReference>